<dbReference type="InterPro" id="IPR050468">
    <property type="entry name" value="Cuticle_Struct_Prot"/>
</dbReference>
<name>A0ABD1F7S2_HYPHA</name>
<dbReference type="Pfam" id="PF00379">
    <property type="entry name" value="Chitin_bind_4"/>
    <property type="match status" value="1"/>
</dbReference>
<accession>A0ABD1F7S2</accession>
<evidence type="ECO:0000313" key="3">
    <source>
        <dbReference type="EMBL" id="KAL1513406.1"/>
    </source>
</evidence>
<dbReference type="EMBL" id="JBDJPC010000002">
    <property type="protein sequence ID" value="KAL1513406.1"/>
    <property type="molecule type" value="Genomic_DNA"/>
</dbReference>
<reference evidence="3 4" key="1">
    <citation type="submission" date="2024-05" db="EMBL/GenBank/DDBJ databases">
        <title>Genetic variation in Jamaican populations of the coffee berry borer (Hypothenemus hampei).</title>
        <authorList>
            <person name="Errbii M."/>
            <person name="Myrie A."/>
        </authorList>
    </citation>
    <scope>NUCLEOTIDE SEQUENCE [LARGE SCALE GENOMIC DNA]</scope>
    <source>
        <strain evidence="3">JA-Hopewell-2020-01-JO</strain>
        <tissue evidence="3">Whole body</tissue>
    </source>
</reference>
<dbReference type="PANTHER" id="PTHR10380:SF196">
    <property type="entry name" value="CUTICULAR PROTEIN 72EA"/>
    <property type="match status" value="1"/>
</dbReference>
<keyword evidence="1" id="KW-0193">Cuticle</keyword>
<keyword evidence="4" id="KW-1185">Reference proteome</keyword>
<dbReference type="GO" id="GO:0042302">
    <property type="term" value="F:structural constituent of cuticle"/>
    <property type="evidence" value="ECO:0007669"/>
    <property type="project" value="UniProtKB-UniRule"/>
</dbReference>
<feature type="chain" id="PRO_5044857337" evidence="2">
    <location>
        <begin position="17"/>
        <end position="87"/>
    </location>
</feature>
<proteinExistence type="predicted"/>
<evidence type="ECO:0000256" key="2">
    <source>
        <dbReference type="SAM" id="SignalP"/>
    </source>
</evidence>
<comment type="caution">
    <text evidence="3">The sequence shown here is derived from an EMBL/GenBank/DDBJ whole genome shotgun (WGS) entry which is preliminary data.</text>
</comment>
<dbReference type="AlphaFoldDB" id="A0ABD1F7S2"/>
<evidence type="ECO:0000313" key="4">
    <source>
        <dbReference type="Proteomes" id="UP001566132"/>
    </source>
</evidence>
<evidence type="ECO:0000256" key="1">
    <source>
        <dbReference type="PROSITE-ProRule" id="PRU00497"/>
    </source>
</evidence>
<gene>
    <name evidence="3" type="ORF">ABEB36_002826</name>
</gene>
<dbReference type="PANTHER" id="PTHR10380">
    <property type="entry name" value="CUTICLE PROTEIN"/>
    <property type="match status" value="1"/>
</dbReference>
<organism evidence="3 4">
    <name type="scientific">Hypothenemus hampei</name>
    <name type="common">Coffee berry borer</name>
    <dbReference type="NCBI Taxonomy" id="57062"/>
    <lineage>
        <taxon>Eukaryota</taxon>
        <taxon>Metazoa</taxon>
        <taxon>Ecdysozoa</taxon>
        <taxon>Arthropoda</taxon>
        <taxon>Hexapoda</taxon>
        <taxon>Insecta</taxon>
        <taxon>Pterygota</taxon>
        <taxon>Neoptera</taxon>
        <taxon>Endopterygota</taxon>
        <taxon>Coleoptera</taxon>
        <taxon>Polyphaga</taxon>
        <taxon>Cucujiformia</taxon>
        <taxon>Curculionidae</taxon>
        <taxon>Scolytinae</taxon>
        <taxon>Hypothenemus</taxon>
    </lineage>
</organism>
<dbReference type="PROSITE" id="PS51155">
    <property type="entry name" value="CHIT_BIND_RR_2"/>
    <property type="match status" value="1"/>
</dbReference>
<dbReference type="Proteomes" id="UP001566132">
    <property type="component" value="Unassembled WGS sequence"/>
</dbReference>
<sequence>MNFFFYFFALCAIAKASVVPGPAALIADSALHSNQYHSQDAVGQYSYGYSDPHSAKSEVRSADGQTVGSYSYVDPAGKLQTVHYRYL</sequence>
<protein>
    <submittedName>
        <fullName evidence="3">Uncharacterized protein</fullName>
    </submittedName>
</protein>
<dbReference type="InterPro" id="IPR000618">
    <property type="entry name" value="Insect_cuticle"/>
</dbReference>
<feature type="signal peptide" evidence="2">
    <location>
        <begin position="1"/>
        <end position="16"/>
    </location>
</feature>
<keyword evidence="2" id="KW-0732">Signal</keyword>